<dbReference type="PANTHER" id="PTHR14592">
    <property type="entry name" value="UNCHARACTERIZED FAM3"/>
    <property type="match status" value="1"/>
</dbReference>
<evidence type="ECO:0000256" key="7">
    <source>
        <dbReference type="PROSITE-ProRule" id="PRU01375"/>
    </source>
</evidence>
<evidence type="ECO:0000256" key="3">
    <source>
        <dbReference type="ARBA" id="ARBA00022525"/>
    </source>
</evidence>
<evidence type="ECO:0000313" key="10">
    <source>
        <dbReference type="Proteomes" id="UP001178508"/>
    </source>
</evidence>
<keyword evidence="10" id="KW-1185">Reference proteome</keyword>
<protein>
    <submittedName>
        <fullName evidence="9">Protein FAM3C-like isoform X2</fullName>
    </submittedName>
</protein>
<dbReference type="PROSITE" id="PS52031">
    <property type="entry name" value="GG_LECTIN"/>
    <property type="match status" value="1"/>
</dbReference>
<dbReference type="Proteomes" id="UP001178508">
    <property type="component" value="Chromosome 5"/>
</dbReference>
<evidence type="ECO:0000256" key="5">
    <source>
        <dbReference type="ARBA" id="ARBA00022734"/>
    </source>
</evidence>
<keyword evidence="3" id="KW-0964">Secreted</keyword>
<comment type="subcellular location">
    <subcellularLocation>
        <location evidence="1">Secreted</location>
    </subcellularLocation>
</comment>
<accession>A0AAV1F3H4</accession>
<proteinExistence type="inferred from homology"/>
<dbReference type="InterPro" id="IPR039220">
    <property type="entry name" value="FAM3"/>
</dbReference>
<dbReference type="InterPro" id="IPR039477">
    <property type="entry name" value="ILEI/PANDER_dom"/>
</dbReference>
<keyword evidence="6" id="KW-1015">Disulfide bond</keyword>
<evidence type="ECO:0000256" key="6">
    <source>
        <dbReference type="ARBA" id="ARBA00023157"/>
    </source>
</evidence>
<gene>
    <name evidence="9" type="ORF">XNOV1_A030042</name>
</gene>
<reference evidence="9" key="1">
    <citation type="submission" date="2023-08" db="EMBL/GenBank/DDBJ databases">
        <authorList>
            <person name="Alioto T."/>
            <person name="Alioto T."/>
            <person name="Gomez Garrido J."/>
        </authorList>
    </citation>
    <scope>NUCLEOTIDE SEQUENCE</scope>
</reference>
<sequence>MLNRRYFFSPRFLLSLLVLVPAGLGLAHLLLKLAVSSGGSLYEDSGTPKGFIKNPAKRQAESCPQKTCPDDYFSFYMQTGAANVVPPKICVQNHLVLGFKLLNAGVGINIIVLNGVTGEVSQTGQFNMYNGAVKPLIEFLENIKNGSIVLMASYDDPATQLDDTARKLIADLGSSSVQSLGFRDSWGFVGAKGAVKKSNFEKHLKNDGNTNMYDSWPEVIRLFHIFIKHQEHETGLRDDFILRDSFGSLTAV</sequence>
<name>A0AAV1F3H4_XYRNO</name>
<dbReference type="Pfam" id="PF15711">
    <property type="entry name" value="ILEI"/>
    <property type="match status" value="1"/>
</dbReference>
<dbReference type="EMBL" id="OY660868">
    <property type="protein sequence ID" value="CAJ1055822.1"/>
    <property type="molecule type" value="Genomic_DNA"/>
</dbReference>
<comment type="similarity">
    <text evidence="2">Belongs to the FAM3 family.</text>
</comment>
<dbReference type="GO" id="GO:0005576">
    <property type="term" value="C:extracellular region"/>
    <property type="evidence" value="ECO:0007669"/>
    <property type="project" value="UniProtKB-SubCell"/>
</dbReference>
<organism evidence="9 10">
    <name type="scientific">Xyrichtys novacula</name>
    <name type="common">Pearly razorfish</name>
    <name type="synonym">Hemipteronotus novacula</name>
    <dbReference type="NCBI Taxonomy" id="13765"/>
    <lineage>
        <taxon>Eukaryota</taxon>
        <taxon>Metazoa</taxon>
        <taxon>Chordata</taxon>
        <taxon>Craniata</taxon>
        <taxon>Vertebrata</taxon>
        <taxon>Euteleostomi</taxon>
        <taxon>Actinopterygii</taxon>
        <taxon>Neopterygii</taxon>
        <taxon>Teleostei</taxon>
        <taxon>Neoteleostei</taxon>
        <taxon>Acanthomorphata</taxon>
        <taxon>Eupercaria</taxon>
        <taxon>Labriformes</taxon>
        <taxon>Labridae</taxon>
        <taxon>Xyrichtys</taxon>
    </lineage>
</organism>
<feature type="domain" description="ILEI/PANDER" evidence="8">
    <location>
        <begin position="107"/>
        <end position="194"/>
    </location>
</feature>
<keyword evidence="4" id="KW-0732">Signal</keyword>
<evidence type="ECO:0000313" key="9">
    <source>
        <dbReference type="EMBL" id="CAJ1055822.1"/>
    </source>
</evidence>
<dbReference type="AlphaFoldDB" id="A0AAV1F3H4"/>
<keyword evidence="5 7" id="KW-0430">Lectin</keyword>
<dbReference type="GO" id="GO:0030246">
    <property type="term" value="F:carbohydrate binding"/>
    <property type="evidence" value="ECO:0007669"/>
    <property type="project" value="UniProtKB-UniRule"/>
</dbReference>
<evidence type="ECO:0000256" key="1">
    <source>
        <dbReference type="ARBA" id="ARBA00004613"/>
    </source>
</evidence>
<evidence type="ECO:0000256" key="2">
    <source>
        <dbReference type="ARBA" id="ARBA00010905"/>
    </source>
</evidence>
<evidence type="ECO:0000256" key="4">
    <source>
        <dbReference type="ARBA" id="ARBA00022729"/>
    </source>
</evidence>
<evidence type="ECO:0000259" key="8">
    <source>
        <dbReference type="Pfam" id="PF15711"/>
    </source>
</evidence>